<comment type="similarity">
    <text evidence="1 8 9">Belongs to the TRAFAC class translation factor GTPase superfamily. Classic translation factor GTPase family. IF-2 subfamily.</text>
</comment>
<dbReference type="OrthoDB" id="9811804at2"/>
<feature type="region of interest" description="G-domain" evidence="8">
    <location>
        <begin position="188"/>
        <end position="336"/>
    </location>
</feature>
<name>A0A2N8HAR1_9BACT</name>
<dbReference type="InterPro" id="IPR015760">
    <property type="entry name" value="TIF_IF2"/>
</dbReference>
<feature type="binding site" evidence="8">
    <location>
        <begin position="240"/>
        <end position="244"/>
    </location>
    <ligand>
        <name>GTP</name>
        <dbReference type="ChEBI" id="CHEBI:37565"/>
    </ligand>
</feature>
<dbReference type="InterPro" id="IPR027417">
    <property type="entry name" value="P-loop_NTPase"/>
</dbReference>
<feature type="compositionally biased region" description="Pro residues" evidence="10">
    <location>
        <begin position="59"/>
        <end position="68"/>
    </location>
</feature>
<keyword evidence="4 8" id="KW-0547">Nucleotide-binding</keyword>
<evidence type="ECO:0000256" key="9">
    <source>
        <dbReference type="RuleBase" id="RU000644"/>
    </source>
</evidence>
<evidence type="ECO:0000313" key="13">
    <source>
        <dbReference type="Proteomes" id="UP000236000"/>
    </source>
</evidence>
<sequence length="685" mass="73453">MPNKQEENEPKKEVLDLIGGSPKKKRAPQPEPAPAPSRPAPVKKEALDLLSGPKKKAPKPAPSEPAPAPVQAASAAEPAAPASREEEAADGKIINLKPPVSVSELAGMLQAKPFQIIKDLMGMGIFANPNTPLDADAVSAICDLHGYTFAREKREKGGGVKAQQEPVKEPEPVPVVEEPKATLILRTPIVTVMGHVDHGKTSLLDYIRKARVAKGEAGGITQHIGAYTVDYNGSTLTFLDTPGHAIFTEMRARGADVTDIVVLVVAANDGIMPQTREAIAHSKAAGKTIIVAINKCDLPAADPVKTKTGLMEEGLVPTDFGGNVECVEVSALTGDGIDDLLGLLVLQSEVLELQANPKANCRASIIEARVEPGTGSSATAIVESGTIRVGMPFICGPYAGKVRALVNDHGERVKKVGPGMPVEITGFSETPNVGDELVEMENERAAKKLGEERQEELRKQRLAQPRKARMEELLAMMGDGTQKAQLKILLKGDVQGSVEAIKKAILDIQSDKVECIFLSSSAGPISESDVLLASSSDAVILGFNVKVEANAVKLLKREGVQVKLYSIVYELIDQVRDAMLGLLEPETRETIIGHAKVLQVFKLNKGRAAGCMVEDGKILRSCEARVIRDKTPVFDGKMSTLRRFQDEVDEVKAGLECGIRLGDFNEYEAGDIIECYTLEKIQQTL</sequence>
<comment type="caution">
    <text evidence="12">The sequence shown here is derived from an EMBL/GenBank/DDBJ whole genome shotgun (WGS) entry which is preliminary data.</text>
</comment>
<feature type="compositionally biased region" description="Low complexity" evidence="10">
    <location>
        <begin position="69"/>
        <end position="82"/>
    </location>
</feature>
<dbReference type="InterPro" id="IPR006847">
    <property type="entry name" value="IF2_N"/>
</dbReference>
<organism evidence="12 13">
    <name type="scientific">Akkermansia muciniphila</name>
    <dbReference type="NCBI Taxonomy" id="239935"/>
    <lineage>
        <taxon>Bacteria</taxon>
        <taxon>Pseudomonadati</taxon>
        <taxon>Verrucomicrobiota</taxon>
        <taxon>Verrucomicrobiia</taxon>
        <taxon>Verrucomicrobiales</taxon>
        <taxon>Akkermansiaceae</taxon>
        <taxon>Akkermansia</taxon>
    </lineage>
</organism>
<dbReference type="Gene3D" id="3.40.50.10050">
    <property type="entry name" value="Translation initiation factor IF- 2, domain 3"/>
    <property type="match status" value="1"/>
</dbReference>
<evidence type="ECO:0000256" key="1">
    <source>
        <dbReference type="ARBA" id="ARBA00007733"/>
    </source>
</evidence>
<dbReference type="PANTHER" id="PTHR43381">
    <property type="entry name" value="TRANSLATION INITIATION FACTOR IF-2-RELATED"/>
    <property type="match status" value="1"/>
</dbReference>
<dbReference type="EMBL" id="PJKA01000013">
    <property type="protein sequence ID" value="PNC16943.1"/>
    <property type="molecule type" value="Genomic_DNA"/>
</dbReference>
<keyword evidence="5 8" id="KW-0648">Protein biosynthesis</keyword>
<feature type="region of interest" description="Disordered" evidence="10">
    <location>
        <begin position="1"/>
        <end position="92"/>
    </location>
</feature>
<protein>
    <recommendedName>
        <fullName evidence="2 8">Translation initiation factor IF-2</fullName>
    </recommendedName>
</protein>
<proteinExistence type="inferred from homology"/>
<evidence type="ECO:0000259" key="11">
    <source>
        <dbReference type="PROSITE" id="PS51722"/>
    </source>
</evidence>
<evidence type="ECO:0000256" key="3">
    <source>
        <dbReference type="ARBA" id="ARBA00022540"/>
    </source>
</evidence>
<dbReference type="InterPro" id="IPR005225">
    <property type="entry name" value="Small_GTP-bd"/>
</dbReference>
<dbReference type="InterPro" id="IPR009000">
    <property type="entry name" value="Transl_B-barrel_sf"/>
</dbReference>
<feature type="domain" description="Tr-type G" evidence="11">
    <location>
        <begin position="185"/>
        <end position="352"/>
    </location>
</feature>
<dbReference type="InterPro" id="IPR053905">
    <property type="entry name" value="EF-G-like_DII"/>
</dbReference>
<comment type="subcellular location">
    <subcellularLocation>
        <location evidence="8">Cytoplasm</location>
    </subcellularLocation>
</comment>
<feature type="binding site" evidence="8">
    <location>
        <begin position="194"/>
        <end position="201"/>
    </location>
    <ligand>
        <name>GTP</name>
        <dbReference type="ChEBI" id="CHEBI:37565"/>
    </ligand>
</feature>
<dbReference type="HAMAP" id="MF_00100_B">
    <property type="entry name" value="IF_2_B"/>
    <property type="match status" value="1"/>
</dbReference>
<dbReference type="NCBIfam" id="TIGR00487">
    <property type="entry name" value="IF-2"/>
    <property type="match status" value="1"/>
</dbReference>
<evidence type="ECO:0000256" key="4">
    <source>
        <dbReference type="ARBA" id="ARBA00022741"/>
    </source>
</evidence>
<dbReference type="SUPFAM" id="SSF50447">
    <property type="entry name" value="Translation proteins"/>
    <property type="match status" value="2"/>
</dbReference>
<dbReference type="InterPro" id="IPR000178">
    <property type="entry name" value="TF_IF2_bacterial-like"/>
</dbReference>
<accession>A0A2N8HAR1</accession>
<keyword evidence="6 8" id="KW-0342">GTP-binding</keyword>
<reference evidence="12 13" key="1">
    <citation type="journal article" date="2017" name="BMC Genomics">
        <title>Genome sequencing of 39 Akkermansia muciniphila isolates reveals its population structure, genomic and functional diverisity, and global distribution in mammalian gut microbiotas.</title>
        <authorList>
            <person name="Guo X."/>
            <person name="Li S."/>
            <person name="Zhang J."/>
            <person name="Wu F."/>
            <person name="Li X."/>
            <person name="Wu D."/>
            <person name="Zhang M."/>
            <person name="Ou Z."/>
            <person name="Jie Z."/>
            <person name="Yan Q."/>
            <person name="Li P."/>
            <person name="Yi J."/>
            <person name="Peng Y."/>
        </authorList>
    </citation>
    <scope>NUCLEOTIDE SEQUENCE [LARGE SCALE GENOMIC DNA]</scope>
    <source>
        <strain evidence="12 13">GP24</strain>
    </source>
</reference>
<dbReference type="CDD" id="cd03692">
    <property type="entry name" value="mtIF2_IVc"/>
    <property type="match status" value="1"/>
</dbReference>
<dbReference type="Pfam" id="PF11987">
    <property type="entry name" value="IF-2"/>
    <property type="match status" value="1"/>
</dbReference>
<dbReference type="Gene3D" id="3.40.50.300">
    <property type="entry name" value="P-loop containing nucleotide triphosphate hydrolases"/>
    <property type="match status" value="1"/>
</dbReference>
<dbReference type="SUPFAM" id="SSF52540">
    <property type="entry name" value="P-loop containing nucleoside triphosphate hydrolases"/>
    <property type="match status" value="1"/>
</dbReference>
<dbReference type="SUPFAM" id="SSF52156">
    <property type="entry name" value="Initiation factor IF2/eIF5b, domain 3"/>
    <property type="match status" value="1"/>
</dbReference>
<comment type="function">
    <text evidence="7 8 9">One of the essential components for the initiation of protein synthesis. Protects formylmethionyl-tRNA from spontaneous hydrolysis and promotes its binding to the 30S ribosomal subunits. Also involved in the hydrolysis of GTP during the formation of the 70S ribosomal complex.</text>
</comment>
<evidence type="ECO:0000256" key="10">
    <source>
        <dbReference type="SAM" id="MobiDB-lite"/>
    </source>
</evidence>
<evidence type="ECO:0000256" key="5">
    <source>
        <dbReference type="ARBA" id="ARBA00022917"/>
    </source>
</evidence>
<dbReference type="GO" id="GO:0005737">
    <property type="term" value="C:cytoplasm"/>
    <property type="evidence" value="ECO:0007669"/>
    <property type="project" value="UniProtKB-SubCell"/>
</dbReference>
<dbReference type="FunFam" id="2.40.30.10:FF:000008">
    <property type="entry name" value="Translation initiation factor IF-2"/>
    <property type="match status" value="1"/>
</dbReference>
<dbReference type="PROSITE" id="PS51722">
    <property type="entry name" value="G_TR_2"/>
    <property type="match status" value="1"/>
</dbReference>
<dbReference type="Pfam" id="PF22042">
    <property type="entry name" value="EF-G_D2"/>
    <property type="match status" value="1"/>
</dbReference>
<dbReference type="GO" id="GO:0003924">
    <property type="term" value="F:GTPase activity"/>
    <property type="evidence" value="ECO:0007669"/>
    <property type="project" value="UniProtKB-UniRule"/>
</dbReference>
<dbReference type="Gene3D" id="2.40.30.10">
    <property type="entry name" value="Translation factors"/>
    <property type="match status" value="2"/>
</dbReference>
<dbReference type="FunFam" id="2.40.30.10:FF:000054">
    <property type="entry name" value="Translation initiation factor IF-2"/>
    <property type="match status" value="1"/>
</dbReference>
<evidence type="ECO:0000256" key="2">
    <source>
        <dbReference type="ARBA" id="ARBA00020675"/>
    </source>
</evidence>
<dbReference type="GO" id="GO:0005525">
    <property type="term" value="F:GTP binding"/>
    <property type="evidence" value="ECO:0007669"/>
    <property type="project" value="UniProtKB-KW"/>
</dbReference>
<gene>
    <name evidence="8" type="primary">infB</name>
    <name evidence="12" type="ORF">CXU22_09825</name>
</gene>
<dbReference type="InterPro" id="IPR036925">
    <property type="entry name" value="TIF_IF2_dom3_sf"/>
</dbReference>
<evidence type="ECO:0000313" key="12">
    <source>
        <dbReference type="EMBL" id="PNC16943.1"/>
    </source>
</evidence>
<dbReference type="InterPro" id="IPR023115">
    <property type="entry name" value="TIF_IF2_dom3"/>
</dbReference>
<feature type="compositionally biased region" description="Pro residues" evidence="10">
    <location>
        <begin position="29"/>
        <end position="39"/>
    </location>
</feature>
<feature type="compositionally biased region" description="Basic and acidic residues" evidence="10">
    <location>
        <begin position="1"/>
        <end position="15"/>
    </location>
</feature>
<keyword evidence="3 8" id="KW-0396">Initiation factor</keyword>
<keyword evidence="8" id="KW-0963">Cytoplasm</keyword>
<evidence type="ECO:0000256" key="8">
    <source>
        <dbReference type="HAMAP-Rule" id="MF_00100"/>
    </source>
</evidence>
<dbReference type="FunFam" id="3.40.50.10050:FF:000001">
    <property type="entry name" value="Translation initiation factor IF-2"/>
    <property type="match status" value="1"/>
</dbReference>
<dbReference type="GO" id="GO:0003743">
    <property type="term" value="F:translation initiation factor activity"/>
    <property type="evidence" value="ECO:0007669"/>
    <property type="project" value="UniProtKB-UniRule"/>
</dbReference>
<dbReference type="InterPro" id="IPR000795">
    <property type="entry name" value="T_Tr_GTP-bd_dom"/>
</dbReference>
<dbReference type="CDD" id="cd03702">
    <property type="entry name" value="IF2_mtIF2_II"/>
    <property type="match status" value="1"/>
</dbReference>
<dbReference type="Proteomes" id="UP000236000">
    <property type="component" value="Unassembled WGS sequence"/>
</dbReference>
<dbReference type="InterPro" id="IPR044145">
    <property type="entry name" value="IF2_II"/>
</dbReference>
<dbReference type="AlphaFoldDB" id="A0A2N8HAR1"/>
<dbReference type="Pfam" id="PF04760">
    <property type="entry name" value="IF2_N"/>
    <property type="match status" value="1"/>
</dbReference>
<dbReference type="NCBIfam" id="TIGR00231">
    <property type="entry name" value="small_GTP"/>
    <property type="match status" value="1"/>
</dbReference>
<evidence type="ECO:0000256" key="7">
    <source>
        <dbReference type="ARBA" id="ARBA00025162"/>
    </source>
</evidence>
<dbReference type="Pfam" id="PF00009">
    <property type="entry name" value="GTP_EFTU"/>
    <property type="match status" value="1"/>
</dbReference>
<dbReference type="CDD" id="cd01887">
    <property type="entry name" value="IF2_eIF5B"/>
    <property type="match status" value="1"/>
</dbReference>
<evidence type="ECO:0000256" key="6">
    <source>
        <dbReference type="ARBA" id="ARBA00023134"/>
    </source>
</evidence>
<feature type="binding site" evidence="8">
    <location>
        <begin position="294"/>
        <end position="297"/>
    </location>
    <ligand>
        <name>GTP</name>
        <dbReference type="ChEBI" id="CHEBI:37565"/>
    </ligand>
</feature>
<dbReference type="FunFam" id="3.40.50.300:FF:000019">
    <property type="entry name" value="Translation initiation factor IF-2"/>
    <property type="match status" value="1"/>
</dbReference>
<dbReference type="RefSeq" id="WP_102715020.1">
    <property type="nucleotide sequence ID" value="NZ_CABMLK010000002.1"/>
</dbReference>
<dbReference type="PANTHER" id="PTHR43381:SF5">
    <property type="entry name" value="TR-TYPE G DOMAIN-CONTAINING PROTEIN"/>
    <property type="match status" value="1"/>
</dbReference>